<dbReference type="PANTHER" id="PTHR31672">
    <property type="entry name" value="BNACNNG10540D PROTEIN"/>
    <property type="match status" value="1"/>
</dbReference>
<keyword evidence="4" id="KW-1185">Reference proteome</keyword>
<evidence type="ECO:0000259" key="2">
    <source>
        <dbReference type="SMART" id="SM00256"/>
    </source>
</evidence>
<dbReference type="PANTHER" id="PTHR31672:SF13">
    <property type="entry name" value="F-BOX PROTEIN CPR30-LIKE"/>
    <property type="match status" value="1"/>
</dbReference>
<dbReference type="SUPFAM" id="SSF81383">
    <property type="entry name" value="F-box domain"/>
    <property type="match status" value="1"/>
</dbReference>
<dbReference type="Pfam" id="PF00646">
    <property type="entry name" value="F-box"/>
    <property type="match status" value="1"/>
</dbReference>
<dbReference type="SMART" id="SM00256">
    <property type="entry name" value="FBOX"/>
    <property type="match status" value="1"/>
</dbReference>
<dbReference type="NCBIfam" id="TIGR01640">
    <property type="entry name" value="F_box_assoc_1"/>
    <property type="match status" value="1"/>
</dbReference>
<evidence type="ECO:0000313" key="3">
    <source>
        <dbReference type="EMBL" id="KAK8506326.1"/>
    </source>
</evidence>
<dbReference type="EMBL" id="JBBPBM010000118">
    <property type="protein sequence ID" value="KAK8506326.1"/>
    <property type="molecule type" value="Genomic_DNA"/>
</dbReference>
<dbReference type="Proteomes" id="UP001472677">
    <property type="component" value="Unassembled WGS sequence"/>
</dbReference>
<dbReference type="Pfam" id="PF07734">
    <property type="entry name" value="FBA_1"/>
    <property type="match status" value="1"/>
</dbReference>
<dbReference type="SUPFAM" id="SSF50965">
    <property type="entry name" value="Galactose oxidase, central domain"/>
    <property type="match status" value="1"/>
</dbReference>
<dbReference type="InterPro" id="IPR036047">
    <property type="entry name" value="F-box-like_dom_sf"/>
</dbReference>
<proteinExistence type="predicted"/>
<accession>A0ABR2BGM7</accession>
<evidence type="ECO:0000313" key="4">
    <source>
        <dbReference type="Proteomes" id="UP001472677"/>
    </source>
</evidence>
<organism evidence="3 4">
    <name type="scientific">Hibiscus sabdariffa</name>
    <name type="common">roselle</name>
    <dbReference type="NCBI Taxonomy" id="183260"/>
    <lineage>
        <taxon>Eukaryota</taxon>
        <taxon>Viridiplantae</taxon>
        <taxon>Streptophyta</taxon>
        <taxon>Embryophyta</taxon>
        <taxon>Tracheophyta</taxon>
        <taxon>Spermatophyta</taxon>
        <taxon>Magnoliopsida</taxon>
        <taxon>eudicotyledons</taxon>
        <taxon>Gunneridae</taxon>
        <taxon>Pentapetalae</taxon>
        <taxon>rosids</taxon>
        <taxon>malvids</taxon>
        <taxon>Malvales</taxon>
        <taxon>Malvaceae</taxon>
        <taxon>Malvoideae</taxon>
        <taxon>Hibiscus</taxon>
    </lineage>
</organism>
<name>A0ABR2BGM7_9ROSI</name>
<gene>
    <name evidence="3" type="ORF">V6N12_034063</name>
</gene>
<protein>
    <recommendedName>
        <fullName evidence="2">F-box domain-containing protein</fullName>
    </recommendedName>
</protein>
<dbReference type="InterPro" id="IPR001810">
    <property type="entry name" value="F-box_dom"/>
</dbReference>
<comment type="caution">
    <text evidence="3">The sequence shown here is derived from an EMBL/GenBank/DDBJ whole genome shotgun (WGS) entry which is preliminary data.</text>
</comment>
<dbReference type="InterPro" id="IPR006527">
    <property type="entry name" value="F-box-assoc_dom_typ1"/>
</dbReference>
<sequence>MASLSHDAILDVLCRLGVKDLLRFRCVSNPWCSTIDSPDFIKRHSLKTNTNLSLILPSAYIFSVDFDSLEAPQRLKHPLDESDEGKGTEILGSCHGLLALINGDDDYEISLWNPSTRRSQMLPFTDIEFPPWSLGFQFIVHGFGYDPISDDYKLVRMVQFHGKDQDSVDSEVKVYSLRTNSWRRVKDFPFYHTNQYQIGVLVNNALHWVASKKRESDTRSFVAAFDLETEEKFVWYDLISKKAEIVSIGDVPSCCRAEVLVQSLVPLNEIPAPTILLGTQVSNMGTSRKMKSQSNIATGETSCPGLRAAIFGAAWIVLGKRVWFFPNILAEEATLRELFCFWPKKDEEERPKWTARLFYAIFAVLVILLLRHHAPNEAARARYQKRMSNIIDDVLEWSPSLALSGMMEKQTVVNATEDNNKFSNESEVTSADETESSEETDEHQNDTV</sequence>
<feature type="domain" description="F-box" evidence="2">
    <location>
        <begin position="4"/>
        <end position="44"/>
    </location>
</feature>
<dbReference type="InterPro" id="IPR011043">
    <property type="entry name" value="Gal_Oxase/kelch_b-propeller"/>
</dbReference>
<reference evidence="3 4" key="1">
    <citation type="journal article" date="2024" name="G3 (Bethesda)">
        <title>Genome assembly of Hibiscus sabdariffa L. provides insights into metabolisms of medicinal natural products.</title>
        <authorList>
            <person name="Kim T."/>
        </authorList>
    </citation>
    <scope>NUCLEOTIDE SEQUENCE [LARGE SCALE GENOMIC DNA]</scope>
    <source>
        <strain evidence="3">TK-2024</strain>
        <tissue evidence="3">Old leaves</tissue>
    </source>
</reference>
<evidence type="ECO:0000256" key="1">
    <source>
        <dbReference type="SAM" id="MobiDB-lite"/>
    </source>
</evidence>
<dbReference type="InterPro" id="IPR017451">
    <property type="entry name" value="F-box-assoc_interact_dom"/>
</dbReference>
<dbReference type="InterPro" id="IPR050796">
    <property type="entry name" value="SCF_F-box_component"/>
</dbReference>
<feature type="compositionally biased region" description="Acidic residues" evidence="1">
    <location>
        <begin position="430"/>
        <end position="441"/>
    </location>
</feature>
<feature type="region of interest" description="Disordered" evidence="1">
    <location>
        <begin position="415"/>
        <end position="448"/>
    </location>
</feature>